<feature type="non-terminal residue" evidence="3">
    <location>
        <position position="410"/>
    </location>
</feature>
<dbReference type="SMART" id="SM00293">
    <property type="entry name" value="PWWP"/>
    <property type="match status" value="1"/>
</dbReference>
<dbReference type="InterPro" id="IPR000313">
    <property type="entry name" value="PWWP_dom"/>
</dbReference>
<dbReference type="Gene3D" id="2.30.30.140">
    <property type="match status" value="1"/>
</dbReference>
<accession>A0A1E4SQT7</accession>
<evidence type="ECO:0000313" key="3">
    <source>
        <dbReference type="EMBL" id="ODV81858.1"/>
    </source>
</evidence>
<dbReference type="OrthoDB" id="9975114at2759"/>
<dbReference type="InterPro" id="IPR035503">
    <property type="entry name" value="IOC4-like_PWWP"/>
</dbReference>
<feature type="region of interest" description="Disordered" evidence="1">
    <location>
        <begin position="124"/>
        <end position="266"/>
    </location>
</feature>
<dbReference type="GeneID" id="30982960"/>
<reference evidence="4" key="1">
    <citation type="submission" date="2016-05" db="EMBL/GenBank/DDBJ databases">
        <title>Comparative genomics of biotechnologically important yeasts.</title>
        <authorList>
            <consortium name="DOE Joint Genome Institute"/>
            <person name="Riley R."/>
            <person name="Haridas S."/>
            <person name="Wolfe K.H."/>
            <person name="Lopes M.R."/>
            <person name="Hittinger C.T."/>
            <person name="Goker M."/>
            <person name="Salamov A."/>
            <person name="Wisecaver J."/>
            <person name="Long T.M."/>
            <person name="Aerts A.L."/>
            <person name="Barry K."/>
            <person name="Choi C."/>
            <person name="Clum A."/>
            <person name="Coughlan A.Y."/>
            <person name="Deshpande S."/>
            <person name="Douglass A.P."/>
            <person name="Hanson S.J."/>
            <person name="Klenk H.-P."/>
            <person name="Labutti K."/>
            <person name="Lapidus A."/>
            <person name="Lindquist E."/>
            <person name="Lipzen A."/>
            <person name="Meier-Kolthoff J.P."/>
            <person name="Ohm R.A."/>
            <person name="Otillar R.P."/>
            <person name="Pangilinan J."/>
            <person name="Peng Y."/>
            <person name="Rokas A."/>
            <person name="Rosa C.A."/>
            <person name="Scheuner C."/>
            <person name="Sibirny A.A."/>
            <person name="Slot J.C."/>
            <person name="Stielow J.B."/>
            <person name="Sun H."/>
            <person name="Kurtzman C.P."/>
            <person name="Blackwell M."/>
            <person name="Grigoriev I.V."/>
            <person name="Jeffries T.W."/>
        </authorList>
    </citation>
    <scope>NUCLEOTIDE SEQUENCE [LARGE SCALE GENOMIC DNA]</scope>
    <source>
        <strain evidence="4">NRRL Y-17324</strain>
    </source>
</reference>
<dbReference type="SUPFAM" id="SSF63748">
    <property type="entry name" value="Tudor/PWWP/MBT"/>
    <property type="match status" value="1"/>
</dbReference>
<protein>
    <submittedName>
        <fullName evidence="3">Tudor/PWWP/MBT</fullName>
    </submittedName>
</protein>
<feature type="region of interest" description="Disordered" evidence="1">
    <location>
        <begin position="375"/>
        <end position="410"/>
    </location>
</feature>
<dbReference type="Pfam" id="PF00855">
    <property type="entry name" value="PWWP"/>
    <property type="match status" value="1"/>
</dbReference>
<dbReference type="SUPFAM" id="SSF47676">
    <property type="entry name" value="Conserved domain common to transcription factors TFIIS, elongin A, CRSP70"/>
    <property type="match status" value="1"/>
</dbReference>
<organism evidence="3 4">
    <name type="scientific">Suhomyces tanzawaensis NRRL Y-17324</name>
    <dbReference type="NCBI Taxonomy" id="984487"/>
    <lineage>
        <taxon>Eukaryota</taxon>
        <taxon>Fungi</taxon>
        <taxon>Dikarya</taxon>
        <taxon>Ascomycota</taxon>
        <taxon>Saccharomycotina</taxon>
        <taxon>Pichiomycetes</taxon>
        <taxon>Debaryomycetaceae</taxon>
        <taxon>Suhomyces</taxon>
    </lineage>
</organism>
<feature type="compositionally biased region" description="Acidic residues" evidence="1">
    <location>
        <begin position="125"/>
        <end position="183"/>
    </location>
</feature>
<dbReference type="EMBL" id="KV453909">
    <property type="protein sequence ID" value="ODV81858.1"/>
    <property type="molecule type" value="Genomic_DNA"/>
</dbReference>
<dbReference type="Pfam" id="PF08711">
    <property type="entry name" value="Med26"/>
    <property type="match status" value="1"/>
</dbReference>
<dbReference type="CDD" id="cd05840">
    <property type="entry name" value="PWWP_ScIOC4-like"/>
    <property type="match status" value="1"/>
</dbReference>
<dbReference type="RefSeq" id="XP_020066980.1">
    <property type="nucleotide sequence ID" value="XM_020208824.1"/>
</dbReference>
<keyword evidence="4" id="KW-1185">Reference proteome</keyword>
<name>A0A1E4SQT7_9ASCO</name>
<gene>
    <name evidence="3" type="ORF">CANTADRAFT_40075</name>
</gene>
<dbReference type="AlphaFoldDB" id="A0A1E4SQT7"/>
<dbReference type="PROSITE" id="PS50812">
    <property type="entry name" value="PWWP"/>
    <property type="match status" value="1"/>
</dbReference>
<dbReference type="InterPro" id="IPR017923">
    <property type="entry name" value="TFIIS_N"/>
</dbReference>
<feature type="domain" description="PWWP" evidence="2">
    <location>
        <begin position="14"/>
        <end position="76"/>
    </location>
</feature>
<evidence type="ECO:0000313" key="4">
    <source>
        <dbReference type="Proteomes" id="UP000094285"/>
    </source>
</evidence>
<feature type="compositionally biased region" description="Low complexity" evidence="1">
    <location>
        <begin position="233"/>
        <end position="244"/>
    </location>
</feature>
<sequence length="410" mass="46488">MPPKKPATTSNLSAKDLVLAKMPRYPQWPAFIMPDDLIPAGVLKAKKKLTNFCVIFIPDGDFYWMTEKSLEPLSQAKLEAQLEKVPELFKKNPKKKKNGKPSNVNEAFVATDGLDFDTFISNIFNEDEDEEEEEDDDEEEEGEEEEEDTSIKEEGEDEEGEEEDEEEEEEEEENGEPTTEAEESSQSKHRIRARKTSTSSTPQRNGKRVKNEEEEQPIKKTKLQNNKDKKTNKNGNGTATTTTTPPESTGPRHKAKHESKPLTEEEKQHQLWLCRIKLQRSLIQRNQPVTPKDTNGLKPPTADELSVARLILYRLGDFPVSVDLLKKTKIHKVLKCILKDEALAYPDSFKLHERCQELLVKWDGIVQSLKLEKARASPENAKGGLESKLSSGHATQEESEISALNHSITE</sequence>
<proteinExistence type="predicted"/>
<evidence type="ECO:0000259" key="2">
    <source>
        <dbReference type="PROSITE" id="PS50812"/>
    </source>
</evidence>
<dbReference type="STRING" id="984487.A0A1E4SQT7"/>
<dbReference type="InterPro" id="IPR035441">
    <property type="entry name" value="TFIIS/LEDGF_dom_sf"/>
</dbReference>
<dbReference type="Proteomes" id="UP000094285">
    <property type="component" value="Unassembled WGS sequence"/>
</dbReference>
<evidence type="ECO:0000256" key="1">
    <source>
        <dbReference type="SAM" id="MobiDB-lite"/>
    </source>
</evidence>